<dbReference type="FunFam" id="3.30.160.60:FF:000100">
    <property type="entry name" value="Zinc finger 45-like"/>
    <property type="match status" value="2"/>
</dbReference>
<dbReference type="InterPro" id="IPR012934">
    <property type="entry name" value="Znf_AD"/>
</dbReference>
<feature type="domain" description="C2H2-type" evidence="13">
    <location>
        <begin position="581"/>
        <end position="608"/>
    </location>
</feature>
<feature type="domain" description="C2H2-type" evidence="13">
    <location>
        <begin position="637"/>
        <end position="664"/>
    </location>
</feature>
<dbReference type="FunFam" id="3.30.160.60:FF:000065">
    <property type="entry name" value="B-cell CLL/lymphoma 6, member B"/>
    <property type="match status" value="1"/>
</dbReference>
<evidence type="ECO:0000256" key="6">
    <source>
        <dbReference type="ARBA" id="ARBA00023015"/>
    </source>
</evidence>
<evidence type="ECO:0000259" key="13">
    <source>
        <dbReference type="PROSITE" id="PS50157"/>
    </source>
</evidence>
<proteinExistence type="predicted"/>
<gene>
    <name evidence="15" type="ORF">ONE63_004113</name>
</gene>
<sequence length="991" mass="111297">MEVELYNSMICRLCASENSNATLLYSLDETGESISCVVNKYLPLQIGDDGKLPRTICPPCNLQLHSTKAFLDHVVAGQQKLRELWKLQEENRKKLEKERLLITHGQEIIIPETITTEDGTEAQILIHLPDGTLFTAEHSLSLKMEGLEKPKRKRGRPPKQRPDPLESTESPDKEIEQSLNESMEQEDVEDDMDDEGEGRRRRRKKIPRRFMEAVQGKELERIFREEGVIDEDDDDGGKANPDTALQAPSAKDEVIGHLETPDGENLGELVIVNRGRGRGRPRNSKKRKINFECEVCGKGFQHRSRYILHKNLHKGMKYECGTCQKQFNSKENLELHHKTLEHTGEVVIEAPPEVKKEELSEINLNCEKCDKEFSTKEEYELHLQSVHEGEKPFKCHICPMTFPYQSSLRYHITSQHDSANAEQASGTATSEVKPDGKGGYECDICGKVLNHPSSVLYHKEAEHNDGRRFVCSKCGKGFKHKQLLQRHQLVHSDDRPYVCNHCGSSFKTKANWLNHQSTHTGEKKFFCDLCGHQFAHKTSLTLHYRWHAGHKPYECNVCKKRFSQNGNLQEHLRIHSGEKPFCCDYCGRKFTTSSQFKLHVKRHTGERPWKCEFCGKSFLHKDTWKCHTRRHKGEKPFRCNFCARGFTEQWALKKHMRLHTGEKPYACNVCGKAFADCSNLTKHKKVHRDMPKVPLNTTLPMDRAVWNIIRTQMTDDLSTAPDGDDMVGVGIVPTTPGGMTTVNEDGEAVQQIIYVSYQDPDDPSESHTLHIVDDVATSASDDLKLLASGDDSAQFVDPVSGDATLDLGQLIPQGLPVTDEDGNPIHFTMQDGSQLQITTPDGQSLMVTTEDGRAIPVQLTTPEGHPISTGFPVSTGEVSASHNHLQVTTDLDGKALALGDGLIVEHAGVNSVDGEADVGQHIEFTTEDGRKLRFVASPDVNQLQFVTDLMSAHMPQVKNSLLHQVIAPPPPPPLMYVLFVSGSVKLAVEAS</sequence>
<keyword evidence="3" id="KW-0677">Repeat</keyword>
<keyword evidence="4 10" id="KW-0863">Zinc-finger</keyword>
<feature type="domain" description="C2H2-type" evidence="13">
    <location>
        <begin position="525"/>
        <end position="552"/>
    </location>
</feature>
<dbReference type="EMBL" id="JAPTSV010000015">
    <property type="protein sequence ID" value="KAJ1519871.1"/>
    <property type="molecule type" value="Genomic_DNA"/>
</dbReference>
<keyword evidence="2 11" id="KW-0479">Metal-binding</keyword>
<reference evidence="15" key="1">
    <citation type="submission" date="2022-12" db="EMBL/GenBank/DDBJ databases">
        <title>Chromosome-level genome assembly of the bean flower thrips Megalurothrips usitatus.</title>
        <authorList>
            <person name="Ma L."/>
            <person name="Liu Q."/>
            <person name="Li H."/>
            <person name="Cai W."/>
        </authorList>
    </citation>
    <scope>NUCLEOTIDE SEQUENCE</scope>
    <source>
        <strain evidence="15">Cailab_2022a</strain>
    </source>
</reference>
<evidence type="ECO:0000256" key="1">
    <source>
        <dbReference type="ARBA" id="ARBA00004123"/>
    </source>
</evidence>
<keyword evidence="6" id="KW-0805">Transcription regulation</keyword>
<evidence type="ECO:0000256" key="7">
    <source>
        <dbReference type="ARBA" id="ARBA00023163"/>
    </source>
</evidence>
<keyword evidence="7" id="KW-0804">Transcription</keyword>
<dbReference type="FunFam" id="3.30.160.60:FF:000145">
    <property type="entry name" value="Zinc finger protein 574"/>
    <property type="match status" value="1"/>
</dbReference>
<dbReference type="SMART" id="SM00868">
    <property type="entry name" value="zf-AD"/>
    <property type="match status" value="1"/>
</dbReference>
<dbReference type="PROSITE" id="PS51915">
    <property type="entry name" value="ZAD"/>
    <property type="match status" value="1"/>
</dbReference>
<feature type="compositionally biased region" description="Acidic residues" evidence="12">
    <location>
        <begin position="183"/>
        <end position="196"/>
    </location>
</feature>
<evidence type="ECO:0000313" key="15">
    <source>
        <dbReference type="EMBL" id="KAJ1519871.1"/>
    </source>
</evidence>
<dbReference type="FunFam" id="3.30.160.60:FF:001498">
    <property type="entry name" value="Zinc finger protein 404"/>
    <property type="match status" value="1"/>
</dbReference>
<feature type="domain" description="C2H2-type" evidence="13">
    <location>
        <begin position="497"/>
        <end position="524"/>
    </location>
</feature>
<feature type="domain" description="C2H2-type" evidence="13">
    <location>
        <begin position="609"/>
        <end position="636"/>
    </location>
</feature>
<evidence type="ECO:0000256" key="9">
    <source>
        <dbReference type="ARBA" id="ARBA00068876"/>
    </source>
</evidence>
<feature type="region of interest" description="Disordered" evidence="12">
    <location>
        <begin position="144"/>
        <end position="203"/>
    </location>
</feature>
<name>A0AAV7X5V2_9NEOP</name>
<feature type="domain" description="C2H2-type" evidence="13">
    <location>
        <begin position="665"/>
        <end position="692"/>
    </location>
</feature>
<evidence type="ECO:0000256" key="8">
    <source>
        <dbReference type="ARBA" id="ARBA00023242"/>
    </source>
</evidence>
<dbReference type="PANTHER" id="PTHR24399:SF23">
    <property type="entry name" value="C2H2-TYPE DOMAIN-CONTAINING PROTEIN"/>
    <property type="match status" value="1"/>
</dbReference>
<evidence type="ECO:0000256" key="11">
    <source>
        <dbReference type="PROSITE-ProRule" id="PRU01263"/>
    </source>
</evidence>
<protein>
    <recommendedName>
        <fullName evidence="9">Zinc finger protein 865</fullName>
    </recommendedName>
</protein>
<dbReference type="SUPFAM" id="SSF57667">
    <property type="entry name" value="beta-beta-alpha zinc fingers"/>
    <property type="match status" value="7"/>
</dbReference>
<feature type="domain" description="C2H2-type" evidence="13">
    <location>
        <begin position="393"/>
        <end position="421"/>
    </location>
</feature>
<dbReference type="SUPFAM" id="SSF57716">
    <property type="entry name" value="Glucocorticoid receptor-like (DNA-binding domain)"/>
    <property type="match status" value="1"/>
</dbReference>
<evidence type="ECO:0000256" key="5">
    <source>
        <dbReference type="ARBA" id="ARBA00022833"/>
    </source>
</evidence>
<feature type="domain" description="C2H2-type" evidence="13">
    <location>
        <begin position="291"/>
        <end position="318"/>
    </location>
</feature>
<feature type="domain" description="C2H2-type" evidence="13">
    <location>
        <begin position="440"/>
        <end position="468"/>
    </location>
</feature>
<dbReference type="InterPro" id="IPR036236">
    <property type="entry name" value="Znf_C2H2_sf"/>
</dbReference>
<feature type="compositionally biased region" description="Basic and acidic residues" evidence="12">
    <location>
        <begin position="160"/>
        <end position="176"/>
    </location>
</feature>
<feature type="binding site" evidence="11">
    <location>
        <position position="57"/>
    </location>
    <ligand>
        <name>Zn(2+)</name>
        <dbReference type="ChEBI" id="CHEBI:29105"/>
    </ligand>
</feature>
<comment type="caution">
    <text evidence="15">The sequence shown here is derived from an EMBL/GenBank/DDBJ whole genome shotgun (WGS) entry which is preliminary data.</text>
</comment>
<dbReference type="FunFam" id="3.30.160.60:FF:001573">
    <property type="entry name" value="Zinc finger protein 407"/>
    <property type="match status" value="1"/>
</dbReference>
<dbReference type="PROSITE" id="PS00028">
    <property type="entry name" value="ZINC_FINGER_C2H2_1"/>
    <property type="match status" value="13"/>
</dbReference>
<evidence type="ECO:0000256" key="2">
    <source>
        <dbReference type="ARBA" id="ARBA00022723"/>
    </source>
</evidence>
<feature type="binding site" evidence="11">
    <location>
        <position position="11"/>
    </location>
    <ligand>
        <name>Zn(2+)</name>
        <dbReference type="ChEBI" id="CHEBI:29105"/>
    </ligand>
</feature>
<dbReference type="Gene3D" id="3.30.160.60">
    <property type="entry name" value="Classic Zinc Finger"/>
    <property type="match status" value="10"/>
</dbReference>
<dbReference type="AlphaFoldDB" id="A0AAV7X5V2"/>
<dbReference type="GO" id="GO:0001817">
    <property type="term" value="P:regulation of cytokine production"/>
    <property type="evidence" value="ECO:0007669"/>
    <property type="project" value="TreeGrafter"/>
</dbReference>
<evidence type="ECO:0000256" key="10">
    <source>
        <dbReference type="PROSITE-ProRule" id="PRU00042"/>
    </source>
</evidence>
<feature type="binding site" evidence="11">
    <location>
        <position position="14"/>
    </location>
    <ligand>
        <name>Zn(2+)</name>
        <dbReference type="ChEBI" id="CHEBI:29105"/>
    </ligand>
</feature>
<dbReference type="Pfam" id="PF07776">
    <property type="entry name" value="zf-AD"/>
    <property type="match status" value="1"/>
</dbReference>
<keyword evidence="8" id="KW-0539">Nucleus</keyword>
<keyword evidence="16" id="KW-1185">Reference proteome</keyword>
<keyword evidence="5 11" id="KW-0862">Zinc</keyword>
<accession>A0AAV7X5V2</accession>
<evidence type="ECO:0000259" key="14">
    <source>
        <dbReference type="PROSITE" id="PS51915"/>
    </source>
</evidence>
<organism evidence="15 16">
    <name type="scientific">Megalurothrips usitatus</name>
    <name type="common">bean blossom thrips</name>
    <dbReference type="NCBI Taxonomy" id="439358"/>
    <lineage>
        <taxon>Eukaryota</taxon>
        <taxon>Metazoa</taxon>
        <taxon>Ecdysozoa</taxon>
        <taxon>Arthropoda</taxon>
        <taxon>Hexapoda</taxon>
        <taxon>Insecta</taxon>
        <taxon>Pterygota</taxon>
        <taxon>Neoptera</taxon>
        <taxon>Paraneoptera</taxon>
        <taxon>Thysanoptera</taxon>
        <taxon>Terebrantia</taxon>
        <taxon>Thripoidea</taxon>
        <taxon>Thripidae</taxon>
        <taxon>Megalurothrips</taxon>
    </lineage>
</organism>
<feature type="domain" description="C2H2-type" evidence="13">
    <location>
        <begin position="364"/>
        <end position="392"/>
    </location>
</feature>
<feature type="binding site" evidence="11">
    <location>
        <position position="60"/>
    </location>
    <ligand>
        <name>Zn(2+)</name>
        <dbReference type="ChEBI" id="CHEBI:29105"/>
    </ligand>
</feature>
<dbReference type="InterPro" id="IPR013087">
    <property type="entry name" value="Znf_C2H2_type"/>
</dbReference>
<feature type="domain" description="ZAD" evidence="14">
    <location>
        <begin position="9"/>
        <end position="84"/>
    </location>
</feature>
<evidence type="ECO:0000256" key="12">
    <source>
        <dbReference type="SAM" id="MobiDB-lite"/>
    </source>
</evidence>
<dbReference type="GO" id="GO:0002682">
    <property type="term" value="P:regulation of immune system process"/>
    <property type="evidence" value="ECO:0007669"/>
    <property type="project" value="TreeGrafter"/>
</dbReference>
<feature type="region of interest" description="Disordered" evidence="12">
    <location>
        <begin position="225"/>
        <end position="245"/>
    </location>
</feature>
<evidence type="ECO:0000256" key="4">
    <source>
        <dbReference type="ARBA" id="ARBA00022771"/>
    </source>
</evidence>
<feature type="domain" description="C2H2-type" evidence="13">
    <location>
        <begin position="318"/>
        <end position="347"/>
    </location>
</feature>
<feature type="compositionally biased region" description="Basic residues" evidence="12">
    <location>
        <begin position="150"/>
        <end position="159"/>
    </location>
</feature>
<dbReference type="Proteomes" id="UP001075354">
    <property type="component" value="Chromosome 15"/>
</dbReference>
<feature type="domain" description="C2H2-type" evidence="13">
    <location>
        <begin position="469"/>
        <end position="496"/>
    </location>
</feature>
<dbReference type="PROSITE" id="PS50157">
    <property type="entry name" value="ZINC_FINGER_C2H2_2"/>
    <property type="match status" value="13"/>
</dbReference>
<feature type="domain" description="C2H2-type" evidence="13">
    <location>
        <begin position="553"/>
        <end position="580"/>
    </location>
</feature>
<dbReference type="Pfam" id="PF00096">
    <property type="entry name" value="zf-C2H2"/>
    <property type="match status" value="9"/>
</dbReference>
<dbReference type="GO" id="GO:0005654">
    <property type="term" value="C:nucleoplasm"/>
    <property type="evidence" value="ECO:0007669"/>
    <property type="project" value="TreeGrafter"/>
</dbReference>
<dbReference type="GO" id="GO:0000978">
    <property type="term" value="F:RNA polymerase II cis-regulatory region sequence-specific DNA binding"/>
    <property type="evidence" value="ECO:0007669"/>
    <property type="project" value="TreeGrafter"/>
</dbReference>
<dbReference type="GO" id="GO:0001227">
    <property type="term" value="F:DNA-binding transcription repressor activity, RNA polymerase II-specific"/>
    <property type="evidence" value="ECO:0007669"/>
    <property type="project" value="TreeGrafter"/>
</dbReference>
<dbReference type="FunFam" id="3.30.160.60:FF:000557">
    <property type="entry name" value="zinc finger and SCAN domain-containing protein 29"/>
    <property type="match status" value="1"/>
</dbReference>
<dbReference type="PANTHER" id="PTHR24399">
    <property type="entry name" value="ZINC FINGER AND BTB DOMAIN-CONTAINING"/>
    <property type="match status" value="1"/>
</dbReference>
<dbReference type="FunFam" id="3.30.160.60:FF:000446">
    <property type="entry name" value="Zinc finger protein"/>
    <property type="match status" value="1"/>
</dbReference>
<evidence type="ECO:0000256" key="3">
    <source>
        <dbReference type="ARBA" id="ARBA00022737"/>
    </source>
</evidence>
<dbReference type="Gene3D" id="3.40.1800.20">
    <property type="match status" value="1"/>
</dbReference>
<dbReference type="GO" id="GO:0008270">
    <property type="term" value="F:zinc ion binding"/>
    <property type="evidence" value="ECO:0007669"/>
    <property type="project" value="UniProtKB-UniRule"/>
</dbReference>
<dbReference type="SMART" id="SM00355">
    <property type="entry name" value="ZnF_C2H2"/>
    <property type="match status" value="13"/>
</dbReference>
<evidence type="ECO:0000313" key="16">
    <source>
        <dbReference type="Proteomes" id="UP001075354"/>
    </source>
</evidence>
<comment type="subcellular location">
    <subcellularLocation>
        <location evidence="1">Nucleus</location>
    </subcellularLocation>
</comment>